<reference evidence="3" key="1">
    <citation type="submission" date="2022-11" db="UniProtKB">
        <authorList>
            <consortium name="WormBaseParasite"/>
        </authorList>
    </citation>
    <scope>IDENTIFICATION</scope>
</reference>
<accession>A0A915ETF9</accession>
<organism evidence="2 3">
    <name type="scientific">Echinococcus canadensis</name>
    <dbReference type="NCBI Taxonomy" id="519352"/>
    <lineage>
        <taxon>Eukaryota</taxon>
        <taxon>Metazoa</taxon>
        <taxon>Spiralia</taxon>
        <taxon>Lophotrochozoa</taxon>
        <taxon>Platyhelminthes</taxon>
        <taxon>Cestoda</taxon>
        <taxon>Eucestoda</taxon>
        <taxon>Cyclophyllidea</taxon>
        <taxon>Taeniidae</taxon>
        <taxon>Echinococcus</taxon>
        <taxon>Echinococcus canadensis group</taxon>
    </lineage>
</organism>
<evidence type="ECO:0000256" key="1">
    <source>
        <dbReference type="SAM" id="SignalP"/>
    </source>
</evidence>
<evidence type="ECO:0000313" key="2">
    <source>
        <dbReference type="Proteomes" id="UP000887562"/>
    </source>
</evidence>
<feature type="chain" id="PRO_5037724252" evidence="1">
    <location>
        <begin position="23"/>
        <end position="162"/>
    </location>
</feature>
<keyword evidence="1" id="KW-0732">Signal</keyword>
<dbReference type="WBParaSite" id="maker-E.canG7_contigs_2076-snap-gene-0.35-mRNA-1">
    <property type="protein sequence ID" value="maker-E.canG7_contigs_2076-snap-gene-0.35-mRNA-1"/>
    <property type="gene ID" value="EcG7_04019"/>
</dbReference>
<name>A0A915ETF9_9CEST</name>
<protein>
    <submittedName>
        <fullName evidence="3">Secreted protein</fullName>
    </submittedName>
</protein>
<proteinExistence type="predicted"/>
<dbReference type="AlphaFoldDB" id="A0A915ETF9"/>
<feature type="signal peptide" evidence="1">
    <location>
        <begin position="1"/>
        <end position="22"/>
    </location>
</feature>
<sequence length="162" mass="18560">MLGHRLITVTLILVCPLKRTLAKICKGAFDFKHSTSYPQEMAVNGALRCNLSEGYKHCLRHRTMGQQPTLWLRILGIEIRGWFVCVSGANRAYLNLRKLRVFLQSACAVDLWTRYFPQRRLPCRLVLDNNKSILLTCHKGYVSDYKNNGCCEGSRALVVSHY</sequence>
<keyword evidence="2" id="KW-1185">Reference proteome</keyword>
<dbReference type="Proteomes" id="UP000887562">
    <property type="component" value="Unplaced"/>
</dbReference>
<evidence type="ECO:0000313" key="3">
    <source>
        <dbReference type="WBParaSite" id="maker-E.canG7_contigs_2076-snap-gene-0.35-mRNA-1"/>
    </source>
</evidence>